<protein>
    <submittedName>
        <fullName evidence="1">Uncharacterized protein</fullName>
    </submittedName>
</protein>
<evidence type="ECO:0000313" key="1">
    <source>
        <dbReference type="EMBL" id="SVC03659.1"/>
    </source>
</evidence>
<reference evidence="1" key="1">
    <citation type="submission" date="2018-05" db="EMBL/GenBank/DDBJ databases">
        <authorList>
            <person name="Lanie J.A."/>
            <person name="Ng W.-L."/>
            <person name="Kazmierczak K.M."/>
            <person name="Andrzejewski T.M."/>
            <person name="Davidsen T.M."/>
            <person name="Wayne K.J."/>
            <person name="Tettelin H."/>
            <person name="Glass J.I."/>
            <person name="Rusch D."/>
            <person name="Podicherti R."/>
            <person name="Tsui H.-C.T."/>
            <person name="Winkler M.E."/>
        </authorList>
    </citation>
    <scope>NUCLEOTIDE SEQUENCE</scope>
</reference>
<sequence>MQFTAIHLVIGFATLNVKFPITNFLPTQSNSSNGKEFLTTILVLNLVPSASSKKDFNSFSLASECKLIKPVFES</sequence>
<organism evidence="1">
    <name type="scientific">marine metagenome</name>
    <dbReference type="NCBI Taxonomy" id="408172"/>
    <lineage>
        <taxon>unclassified sequences</taxon>
        <taxon>metagenomes</taxon>
        <taxon>ecological metagenomes</taxon>
    </lineage>
</organism>
<accession>A0A382IWE4</accession>
<name>A0A382IWE4_9ZZZZ</name>
<dbReference type="AlphaFoldDB" id="A0A382IWE4"/>
<gene>
    <name evidence="1" type="ORF">METZ01_LOCUS256513</name>
</gene>
<dbReference type="EMBL" id="UINC01069911">
    <property type="protein sequence ID" value="SVC03659.1"/>
    <property type="molecule type" value="Genomic_DNA"/>
</dbReference>
<proteinExistence type="predicted"/>